<dbReference type="Proteomes" id="UP000051681">
    <property type="component" value="Unassembled WGS sequence"/>
</dbReference>
<evidence type="ECO:0000313" key="2">
    <source>
        <dbReference type="Proteomes" id="UP000051681"/>
    </source>
</evidence>
<name>A0A0P1GS76_9RHOB</name>
<sequence>MRFRGQISDHFQVTGVDGLVVMLTQITGMPEEGMTIKINGRQSRILGLSNNSTDGQPVSTRSCLTGKEVPAYGAILIDWPNTGDKPVLKSWVEEAP</sequence>
<organism evidence="1 2">
    <name type="scientific">Thalassovita mediterranea</name>
    <dbReference type="NCBI Taxonomy" id="340021"/>
    <lineage>
        <taxon>Bacteria</taxon>
        <taxon>Pseudomonadati</taxon>
        <taxon>Pseudomonadota</taxon>
        <taxon>Alphaproteobacteria</taxon>
        <taxon>Rhodobacterales</taxon>
        <taxon>Roseobacteraceae</taxon>
        <taxon>Thalassovita</taxon>
    </lineage>
</organism>
<accession>A0A0P1GS76</accession>
<protein>
    <submittedName>
        <fullName evidence="1">Uncharacterized protein</fullName>
    </submittedName>
</protein>
<dbReference type="STRING" id="340021.TM5383_02871"/>
<dbReference type="EMBL" id="CYSF01000017">
    <property type="protein sequence ID" value="CUH85637.1"/>
    <property type="molecule type" value="Genomic_DNA"/>
</dbReference>
<dbReference type="AlphaFoldDB" id="A0A0P1GS76"/>
<gene>
    <name evidence="1" type="ORF">TM5383_02871</name>
</gene>
<keyword evidence="2" id="KW-1185">Reference proteome</keyword>
<evidence type="ECO:0000313" key="1">
    <source>
        <dbReference type="EMBL" id="CUH85637.1"/>
    </source>
</evidence>
<reference evidence="1 2" key="1">
    <citation type="submission" date="2015-09" db="EMBL/GenBank/DDBJ databases">
        <authorList>
            <consortium name="Swine Surveillance"/>
        </authorList>
    </citation>
    <scope>NUCLEOTIDE SEQUENCE [LARGE SCALE GENOMIC DNA]</scope>
    <source>
        <strain evidence="1 2">CECT 8383</strain>
    </source>
</reference>
<proteinExistence type="predicted"/>